<evidence type="ECO:0000256" key="2">
    <source>
        <dbReference type="ARBA" id="ARBA00022448"/>
    </source>
</evidence>
<dbReference type="PROSITE" id="PS50893">
    <property type="entry name" value="ABC_TRANSPORTER_2"/>
    <property type="match status" value="1"/>
</dbReference>
<sequence>MIRIKNVTKEFGKTKGVFDLSLEVEDEEVFALMGPAGAGKTTAIRLLMGFMAPMKGKCVINGKDTCKWSDNIQGFIGYLPGNAGLPKEMTGNKFIRLMGAMRGMKNLERAFELVDRFELDMEEKIRFMSKEDRKKVQIISAFMHDPKMLILDEPAVGLEPLMQERFIELMLEEKEKGKTIFMTSQVFDEVDRVCDRVGMIRDGNLVNISDIESLRADQRKNYIIKFADQQEVFRFMKEPFEVIQIKEKQIIVNVKGEMMSLIHTLNDYKVTNLEMTVQSLEEIFPHFYGGQLHA</sequence>
<comment type="caution">
    <text evidence="6">The sequence shown here is derived from an EMBL/GenBank/DDBJ whole genome shotgun (WGS) entry which is preliminary data.</text>
</comment>
<evidence type="ECO:0000313" key="7">
    <source>
        <dbReference type="Proteomes" id="UP000306509"/>
    </source>
</evidence>
<accession>A0A4U8Q8U7</accession>
<feature type="domain" description="ABC transporter" evidence="5">
    <location>
        <begin position="2"/>
        <end position="227"/>
    </location>
</feature>
<dbReference type="OrthoDB" id="9804819at2"/>
<dbReference type="STRING" id="180332.GCA_000797495_02877"/>
<dbReference type="EC" id="3.6.3.-" evidence="6"/>
<comment type="similarity">
    <text evidence="1">Belongs to the ABC transporter superfamily.</text>
</comment>
<dbReference type="Proteomes" id="UP000306509">
    <property type="component" value="Unassembled WGS sequence"/>
</dbReference>
<dbReference type="GO" id="GO:0016887">
    <property type="term" value="F:ATP hydrolysis activity"/>
    <property type="evidence" value="ECO:0007669"/>
    <property type="project" value="InterPro"/>
</dbReference>
<evidence type="ECO:0000256" key="1">
    <source>
        <dbReference type="ARBA" id="ARBA00005417"/>
    </source>
</evidence>
<keyword evidence="6" id="KW-0378">Hydrolase</keyword>
<dbReference type="PANTHER" id="PTHR42711">
    <property type="entry name" value="ABC TRANSPORTER ATP-BINDING PROTEIN"/>
    <property type="match status" value="1"/>
</dbReference>
<dbReference type="AlphaFoldDB" id="A0A4U8Q8U7"/>
<evidence type="ECO:0000313" key="6">
    <source>
        <dbReference type="EMBL" id="TLD00593.1"/>
    </source>
</evidence>
<dbReference type="InterPro" id="IPR003439">
    <property type="entry name" value="ABC_transporter-like_ATP-bd"/>
</dbReference>
<protein>
    <submittedName>
        <fullName evidence="6">Daunorubicin/doxorubicin resistance ATP-binding protein DrrA</fullName>
        <ecNumber evidence="6">3.6.3.-</ecNumber>
    </submittedName>
</protein>
<dbReference type="GO" id="GO:0005524">
    <property type="term" value="F:ATP binding"/>
    <property type="evidence" value="ECO:0007669"/>
    <property type="project" value="UniProtKB-KW"/>
</dbReference>
<dbReference type="InterPro" id="IPR027417">
    <property type="entry name" value="P-loop_NTPase"/>
</dbReference>
<name>A0A4U8Q8U7_9FIRM</name>
<keyword evidence="2" id="KW-0813">Transport</keyword>
<organism evidence="6 7">
    <name type="scientific">Robinsoniella peoriensis</name>
    <dbReference type="NCBI Taxonomy" id="180332"/>
    <lineage>
        <taxon>Bacteria</taxon>
        <taxon>Bacillati</taxon>
        <taxon>Bacillota</taxon>
        <taxon>Clostridia</taxon>
        <taxon>Lachnospirales</taxon>
        <taxon>Lachnospiraceae</taxon>
        <taxon>Robinsoniella</taxon>
    </lineage>
</organism>
<keyword evidence="3" id="KW-0547">Nucleotide-binding</keyword>
<reference evidence="6 7" key="1">
    <citation type="journal article" date="2019" name="Anaerobe">
        <title>Detection of Robinsoniella peoriensis in multiple bone samples of a trauma patient.</title>
        <authorList>
            <person name="Schrottner P."/>
            <person name="Hartwich K."/>
            <person name="Bunk B."/>
            <person name="Schober I."/>
            <person name="Helbig S."/>
            <person name="Rudolph W.W."/>
            <person name="Gunzer F."/>
        </authorList>
    </citation>
    <scope>NUCLEOTIDE SEQUENCE [LARGE SCALE GENOMIC DNA]</scope>
    <source>
        <strain evidence="6 7">DSM 106044</strain>
    </source>
</reference>
<dbReference type="Pfam" id="PF00005">
    <property type="entry name" value="ABC_tran"/>
    <property type="match status" value="1"/>
</dbReference>
<dbReference type="Gene3D" id="3.40.50.300">
    <property type="entry name" value="P-loop containing nucleotide triphosphate hydrolases"/>
    <property type="match status" value="1"/>
</dbReference>
<dbReference type="InterPro" id="IPR003593">
    <property type="entry name" value="AAA+_ATPase"/>
</dbReference>
<dbReference type="SMART" id="SM00382">
    <property type="entry name" value="AAA"/>
    <property type="match status" value="1"/>
</dbReference>
<dbReference type="EMBL" id="QGQD01000052">
    <property type="protein sequence ID" value="TLD00593.1"/>
    <property type="molecule type" value="Genomic_DNA"/>
</dbReference>
<dbReference type="RefSeq" id="WP_027294711.1">
    <property type="nucleotide sequence ID" value="NZ_CABMJZ010000109.1"/>
</dbReference>
<dbReference type="PANTHER" id="PTHR42711:SF5">
    <property type="entry name" value="ABC TRANSPORTER ATP-BINDING PROTEIN NATA"/>
    <property type="match status" value="1"/>
</dbReference>
<keyword evidence="4 6" id="KW-0067">ATP-binding</keyword>
<evidence type="ECO:0000259" key="5">
    <source>
        <dbReference type="PROSITE" id="PS50893"/>
    </source>
</evidence>
<evidence type="ECO:0000256" key="4">
    <source>
        <dbReference type="ARBA" id="ARBA00022840"/>
    </source>
</evidence>
<proteinExistence type="inferred from homology"/>
<dbReference type="SUPFAM" id="SSF52540">
    <property type="entry name" value="P-loop containing nucleoside triphosphate hydrolases"/>
    <property type="match status" value="1"/>
</dbReference>
<keyword evidence="7" id="KW-1185">Reference proteome</keyword>
<dbReference type="CDD" id="cd03230">
    <property type="entry name" value="ABC_DR_subfamily_A"/>
    <property type="match status" value="1"/>
</dbReference>
<gene>
    <name evidence="6" type="primary">drrA_5</name>
    <name evidence="6" type="ORF">DSM106044_02540</name>
</gene>
<dbReference type="InterPro" id="IPR050763">
    <property type="entry name" value="ABC_transporter_ATP-binding"/>
</dbReference>
<evidence type="ECO:0000256" key="3">
    <source>
        <dbReference type="ARBA" id="ARBA00022741"/>
    </source>
</evidence>